<feature type="compositionally biased region" description="Pro residues" evidence="2">
    <location>
        <begin position="1329"/>
        <end position="1344"/>
    </location>
</feature>
<evidence type="ECO:0000256" key="2">
    <source>
        <dbReference type="SAM" id="MobiDB-lite"/>
    </source>
</evidence>
<feature type="region of interest" description="Disordered" evidence="2">
    <location>
        <begin position="1231"/>
        <end position="1250"/>
    </location>
</feature>
<dbReference type="SUPFAM" id="SSF56349">
    <property type="entry name" value="DNA breaking-rejoining enzymes"/>
    <property type="match status" value="1"/>
</dbReference>
<dbReference type="Gene3D" id="1.10.443.10">
    <property type="entry name" value="Intergrase catalytic core"/>
    <property type="match status" value="1"/>
</dbReference>
<keyword evidence="3" id="KW-1133">Transmembrane helix</keyword>
<proteinExistence type="predicted"/>
<comment type="caution">
    <text evidence="4">The sequence shown here is derived from an EMBL/GenBank/DDBJ whole genome shotgun (WGS) entry which is preliminary data.</text>
</comment>
<keyword evidence="1" id="KW-0233">DNA recombination</keyword>
<keyword evidence="3" id="KW-0812">Transmembrane</keyword>
<keyword evidence="3" id="KW-0472">Membrane</keyword>
<feature type="transmembrane region" description="Helical" evidence="3">
    <location>
        <begin position="1380"/>
        <end position="1404"/>
    </location>
</feature>
<dbReference type="InterPro" id="IPR013762">
    <property type="entry name" value="Integrase-like_cat_sf"/>
</dbReference>
<evidence type="ECO:0000256" key="3">
    <source>
        <dbReference type="SAM" id="Phobius"/>
    </source>
</evidence>
<dbReference type="GO" id="GO:0015074">
    <property type="term" value="P:DNA integration"/>
    <property type="evidence" value="ECO:0007669"/>
    <property type="project" value="InterPro"/>
</dbReference>
<organism evidence="4 5">
    <name type="scientific">Symbiodinium pilosum</name>
    <name type="common">Dinoflagellate</name>
    <dbReference type="NCBI Taxonomy" id="2952"/>
    <lineage>
        <taxon>Eukaryota</taxon>
        <taxon>Sar</taxon>
        <taxon>Alveolata</taxon>
        <taxon>Dinophyceae</taxon>
        <taxon>Suessiales</taxon>
        <taxon>Symbiodiniaceae</taxon>
        <taxon>Symbiodinium</taxon>
    </lineage>
</organism>
<reference evidence="4" key="1">
    <citation type="submission" date="2021-02" db="EMBL/GenBank/DDBJ databases">
        <authorList>
            <person name="Dougan E. K."/>
            <person name="Rhodes N."/>
            <person name="Thang M."/>
            <person name="Chan C."/>
        </authorList>
    </citation>
    <scope>NUCLEOTIDE SEQUENCE</scope>
</reference>
<feature type="non-terminal residue" evidence="4">
    <location>
        <position position="1"/>
    </location>
</feature>
<dbReference type="InterPro" id="IPR011010">
    <property type="entry name" value="DNA_brk_join_enz"/>
</dbReference>
<keyword evidence="5" id="KW-1185">Reference proteome</keyword>
<feature type="transmembrane region" description="Helical" evidence="3">
    <location>
        <begin position="1206"/>
        <end position="1223"/>
    </location>
</feature>
<dbReference type="GO" id="GO:0003677">
    <property type="term" value="F:DNA binding"/>
    <property type="evidence" value="ECO:0007669"/>
    <property type="project" value="InterPro"/>
</dbReference>
<dbReference type="EMBL" id="CAJNIZ010016581">
    <property type="protein sequence ID" value="CAE7387688.1"/>
    <property type="molecule type" value="Genomic_DNA"/>
</dbReference>
<accession>A0A812QJY9</accession>
<evidence type="ECO:0000313" key="4">
    <source>
        <dbReference type="EMBL" id="CAE7387688.1"/>
    </source>
</evidence>
<feature type="region of interest" description="Disordered" evidence="2">
    <location>
        <begin position="1328"/>
        <end position="1360"/>
    </location>
</feature>
<dbReference type="GO" id="GO:0006310">
    <property type="term" value="P:DNA recombination"/>
    <property type="evidence" value="ECO:0007669"/>
    <property type="project" value="UniProtKB-KW"/>
</dbReference>
<dbReference type="Proteomes" id="UP000649617">
    <property type="component" value="Unassembled WGS sequence"/>
</dbReference>
<feature type="region of interest" description="Disordered" evidence="2">
    <location>
        <begin position="1283"/>
        <end position="1302"/>
    </location>
</feature>
<evidence type="ECO:0000313" key="5">
    <source>
        <dbReference type="Proteomes" id="UP000649617"/>
    </source>
</evidence>
<feature type="compositionally biased region" description="Low complexity" evidence="2">
    <location>
        <begin position="26"/>
        <end position="40"/>
    </location>
</feature>
<feature type="compositionally biased region" description="Low complexity" evidence="2">
    <location>
        <begin position="1350"/>
        <end position="1360"/>
    </location>
</feature>
<protein>
    <submittedName>
        <fullName evidence="4">Uncharacterized protein</fullName>
    </submittedName>
</protein>
<evidence type="ECO:0000256" key="1">
    <source>
        <dbReference type="ARBA" id="ARBA00023172"/>
    </source>
</evidence>
<name>A0A812QJY9_SYMPI</name>
<sequence>GDTKDVLTLAVLAQLLDSKRKGQRASSSRDAPGGSSSDSSNSDDGDMTSRGMSTLLHKRIERKPKRIIEDFEADIIRELGIVPGQAWTVRVFVKKQSWGRFKGLYRAAMMDAAAYEWLRSNKPDVAAAQIIQNLKAKLQAVLQNGEWGTAWLLTGLADPLHRKEWSGTWEEMSFVPERSGDDVPLFPMVLPFPKVLRIRIVESKALACQVWSRMLVNTLVAWSNFVVLGCSGGPCEPKVIYRSLEEALFAGRLLVEAEEFVFENLERHRKEAELAEKLLETGMAVLVLEDDLPRDQDGRLMPGGLFSVSKNAEEDRLIFDRRPENATMPRLDWETLVYGKAVPKGDVWQGVYLDDLLVTYRHTLTYPIPLDGSFVLPPFQVDDPNSILVQKAEGAYEEAHLQRAVHKAFRGSSHFKAWGGEVDGVRGCIGAPKAVRQQLWFLIMLVCEQGWASKNVLEKINGFLAFAFQFRREFFALQHKVYTFVSKMPAGRWIRLPGFVTDELRSLSLHLPFAHWNMRRRISESVLATDATPMSGGAVRASAPPALVEEFWRRSEVRGAPVRLDRSIFEIATEPIEVSQFASVIAEALPWSVTASYVFRQTSHINLQECRALRREVAKLAGKLSSGAQVQICLNDSMVVTCAVAKGRSSSYKLNGILRGMLPYLLFGDIVLAVLWVETESNYADHPSRFRPLPPPRAAPQWLARYGLCGPLVMCGLEICAGSARITWAHREAGLNMRDPVDLLWGEDVFDPRLDELIKTRQVKWLWLAPPCSSFSPLRNLDRSGPLRVVPEGDPSNQEVQHGSALWGRALELAHLILEADGYFILEHPRNSKAWSLRCTELFLRNQGVNWPMRAGGGHPVGRLRNLTLTPQYRRHLREAGDWMLGKVEDLGGSLDGKCPSRKVDTWLERVVEWGHGHGEKLYWINLGVLSLQRRFKLSAPLLSGTWCLLVVCLGRVSRTTGALCQEWCATFLGLWLAFDGMLRPGEVEGLRVKDFVFPEAAELVEGVGLVISIHQAKTRRVWANQFVIIRSRSLILWLRWFLEGRQPKERFLAMGRRRWSFLLKDALESLGLGQCHLTLASFRGGGACHHFKTQQNLGVLQFAGRWRRPETLRHYLQEALAVHVLSQVSASTRETLGMVFKYVDYLNQPPRRTWASVLRRTAGAWCQPLLLNNSGQGPEAGQLPVQVSLLPLLALTLGRRLTRRAAVYFASSFFGFFGFLFGDGEDRQQANGGAGVGRGLSERPHARHSPVNPLEVAAAKMMDGLNEAAVSLGTEAVDKSGRSATQILSDPDGAAQAARWRSGNTTRQMTAILARTAQAIRNWVSTPAPRPVEAPGQPVPVRPRPLKTPALSSSSSPPGASAAWTAWLSRSNWPLRDKWVTISLLVMVLLFPRVVALAIALVIRLVARALMGLALHVFKELWQQAALAASEVEDHVTNWLYVQLGMVMPTVVPAPPPPLLANGPVAPPATGPALLQNPHPTRPIDILMVVLLGLNLGRPQLVGGGGEIRNG</sequence>
<feature type="region of interest" description="Disordered" evidence="2">
    <location>
        <begin position="18"/>
        <end position="50"/>
    </location>
</feature>
<gene>
    <name evidence="4" type="ORF">SPIL2461_LOCUS9500</name>
</gene>